<sequence>MSGTNDGLSIPFFAMHASIVTSAMATAVDIPTKESIAEVIGSPLTMVTIAAEAVPSTPVSTRNKWDLFVKFITAVEIDKM</sequence>
<organism evidence="1 2">
    <name type="scientific">Oryza sativa subsp. japonica</name>
    <name type="common">Rice</name>
    <dbReference type="NCBI Taxonomy" id="39947"/>
    <lineage>
        <taxon>Eukaryota</taxon>
        <taxon>Viridiplantae</taxon>
        <taxon>Streptophyta</taxon>
        <taxon>Embryophyta</taxon>
        <taxon>Tracheophyta</taxon>
        <taxon>Spermatophyta</taxon>
        <taxon>Magnoliopsida</taxon>
        <taxon>Liliopsida</taxon>
        <taxon>Poales</taxon>
        <taxon>Poaceae</taxon>
        <taxon>BOP clade</taxon>
        <taxon>Oryzoideae</taxon>
        <taxon>Oryzeae</taxon>
        <taxon>Oryzinae</taxon>
        <taxon>Oryza</taxon>
        <taxon>Oryza sativa</taxon>
    </lineage>
</organism>
<proteinExistence type="predicted"/>
<dbReference type="EMBL" id="AP008215">
    <property type="protein sequence ID" value="BAH94572.1"/>
    <property type="molecule type" value="Genomic_DNA"/>
</dbReference>
<evidence type="ECO:0000313" key="2">
    <source>
        <dbReference type="Proteomes" id="UP000000763"/>
    </source>
</evidence>
<accession>C7J6M4</accession>
<reference evidence="1 2" key="1">
    <citation type="journal article" date="2005" name="Nature">
        <title>The map-based sequence of the rice genome.</title>
        <authorList>
            <consortium name="International rice genome sequencing project (IRGSP)"/>
            <person name="Matsumoto T."/>
            <person name="Wu J."/>
            <person name="Kanamori H."/>
            <person name="Katayose Y."/>
            <person name="Fujisawa M."/>
            <person name="Namiki N."/>
            <person name="Mizuno H."/>
            <person name="Yamamoto K."/>
            <person name="Antonio B.A."/>
            <person name="Baba T."/>
            <person name="Sakata K."/>
            <person name="Nagamura Y."/>
            <person name="Aoki H."/>
            <person name="Arikawa K."/>
            <person name="Arita K."/>
            <person name="Bito T."/>
            <person name="Chiden Y."/>
            <person name="Fujitsuka N."/>
            <person name="Fukunaka R."/>
            <person name="Hamada M."/>
            <person name="Harada C."/>
            <person name="Hayashi A."/>
            <person name="Hijishita S."/>
            <person name="Honda M."/>
            <person name="Hosokawa S."/>
            <person name="Ichikawa Y."/>
            <person name="Idonuma A."/>
            <person name="Iijima M."/>
            <person name="Ikeda M."/>
            <person name="Ikeno M."/>
            <person name="Ito K."/>
            <person name="Ito S."/>
            <person name="Ito T."/>
            <person name="Ito Y."/>
            <person name="Ito Y."/>
            <person name="Iwabuchi A."/>
            <person name="Kamiya K."/>
            <person name="Karasawa W."/>
            <person name="Kurita K."/>
            <person name="Katagiri S."/>
            <person name="Kikuta A."/>
            <person name="Kobayashi H."/>
            <person name="Kobayashi N."/>
            <person name="Machita K."/>
            <person name="Maehara T."/>
            <person name="Masukawa M."/>
            <person name="Mizubayashi T."/>
            <person name="Mukai Y."/>
            <person name="Nagasaki H."/>
            <person name="Nagata Y."/>
            <person name="Naito S."/>
            <person name="Nakashima M."/>
            <person name="Nakama Y."/>
            <person name="Nakamichi Y."/>
            <person name="Nakamura M."/>
            <person name="Meguro A."/>
            <person name="Negishi M."/>
            <person name="Ohta I."/>
            <person name="Ohta T."/>
            <person name="Okamoto M."/>
            <person name="Ono N."/>
            <person name="Saji S."/>
            <person name="Sakaguchi M."/>
            <person name="Sakai K."/>
            <person name="Shibata M."/>
            <person name="Shimokawa T."/>
            <person name="Song J."/>
            <person name="Takazaki Y."/>
            <person name="Terasawa K."/>
            <person name="Tsugane M."/>
            <person name="Tsuji K."/>
            <person name="Ueda S."/>
            <person name="Waki K."/>
            <person name="Yamagata H."/>
            <person name="Yamamoto M."/>
            <person name="Yamamoto S."/>
            <person name="Yamane H."/>
            <person name="Yoshiki S."/>
            <person name="Yoshihara R."/>
            <person name="Yukawa K."/>
            <person name="Zhong H."/>
            <person name="Yano M."/>
            <person name="Yuan Q."/>
            <person name="Ouyang S."/>
            <person name="Liu J."/>
            <person name="Jones K.M."/>
            <person name="Gansberger K."/>
            <person name="Moffat K."/>
            <person name="Hill J."/>
            <person name="Bera J."/>
            <person name="Fadrosh D."/>
            <person name="Jin S."/>
            <person name="Johri S."/>
            <person name="Kim M."/>
            <person name="Overton L."/>
            <person name="Reardon M."/>
            <person name="Tsitrin T."/>
            <person name="Vuong H."/>
            <person name="Weaver B."/>
            <person name="Ciecko A."/>
            <person name="Tallon L."/>
            <person name="Jackson J."/>
            <person name="Pai G."/>
            <person name="Aken S.V."/>
            <person name="Utterback T."/>
            <person name="Reidmuller S."/>
            <person name="Feldblyum T."/>
            <person name="Hsiao J."/>
            <person name="Zismann V."/>
            <person name="Iobst S."/>
            <person name="de Vazeille A.R."/>
            <person name="Buell C.R."/>
            <person name="Ying K."/>
            <person name="Li Y."/>
            <person name="Lu T."/>
            <person name="Huang Y."/>
            <person name="Zhao Q."/>
            <person name="Feng Q."/>
            <person name="Zhang L."/>
            <person name="Zhu J."/>
            <person name="Weng Q."/>
            <person name="Mu J."/>
            <person name="Lu Y."/>
            <person name="Fan D."/>
            <person name="Liu Y."/>
            <person name="Guan J."/>
            <person name="Zhang Y."/>
            <person name="Yu S."/>
            <person name="Liu X."/>
            <person name="Zhang Y."/>
            <person name="Hong G."/>
            <person name="Han B."/>
            <person name="Choisne N."/>
            <person name="Demange N."/>
            <person name="Orjeda G."/>
            <person name="Samain S."/>
            <person name="Cattolico L."/>
            <person name="Pelletier E."/>
            <person name="Couloux A."/>
            <person name="Segurens B."/>
            <person name="Wincker P."/>
            <person name="D'Hont A."/>
            <person name="Scarpelli C."/>
            <person name="Weissenbach J."/>
            <person name="Salanoubat M."/>
            <person name="Quetier F."/>
            <person name="Yu Y."/>
            <person name="Kim H.R."/>
            <person name="Rambo T."/>
            <person name="Currie J."/>
            <person name="Collura K."/>
            <person name="Luo M."/>
            <person name="Yang T."/>
            <person name="Ammiraju J.S.S."/>
            <person name="Engler F."/>
            <person name="Soderlund C."/>
            <person name="Wing R.A."/>
            <person name="Palmer L.E."/>
            <person name="de la Bastide M."/>
            <person name="Spiegel L."/>
            <person name="Nascimento L."/>
            <person name="Zutavern T."/>
            <person name="O'Shaughnessy A."/>
            <person name="Dike S."/>
            <person name="Dedhia N."/>
            <person name="Preston R."/>
            <person name="Balija V."/>
            <person name="McCombie W.R."/>
            <person name="Chow T."/>
            <person name="Chen H."/>
            <person name="Chung M."/>
            <person name="Chen C."/>
            <person name="Shaw J."/>
            <person name="Wu H."/>
            <person name="Hsiao K."/>
            <person name="Chao Y."/>
            <person name="Chu M."/>
            <person name="Cheng C."/>
            <person name="Hour A."/>
            <person name="Lee P."/>
            <person name="Lin S."/>
            <person name="Lin Y."/>
            <person name="Liou J."/>
            <person name="Liu S."/>
            <person name="Hsing Y."/>
            <person name="Raghuvanshi S."/>
            <person name="Mohanty A."/>
            <person name="Bharti A.K."/>
            <person name="Gaur A."/>
            <person name="Gupta V."/>
            <person name="Kumar D."/>
            <person name="Ravi V."/>
            <person name="Vij S."/>
            <person name="Kapur A."/>
            <person name="Khurana P."/>
            <person name="Khurana P."/>
            <person name="Khurana J.P."/>
            <person name="Tyagi A.K."/>
            <person name="Gaikwad K."/>
            <person name="Singh A."/>
            <person name="Dalal V."/>
            <person name="Srivastava S."/>
            <person name="Dixit A."/>
            <person name="Pal A.K."/>
            <person name="Ghazi I.A."/>
            <person name="Yadav M."/>
            <person name="Pandit A."/>
            <person name="Bhargava A."/>
            <person name="Sureshbabu K."/>
            <person name="Batra K."/>
            <person name="Sharma T.R."/>
            <person name="Mohapatra T."/>
            <person name="Singh N.K."/>
            <person name="Messing J."/>
            <person name="Nelson A.B."/>
            <person name="Fuks G."/>
            <person name="Kavchok S."/>
            <person name="Keizer G."/>
            <person name="Linton E."/>
            <person name="Llaca V."/>
            <person name="Song R."/>
            <person name="Tanyolac B."/>
            <person name="Young S."/>
            <person name="Ho-Il K."/>
            <person name="Hahn J.H."/>
            <person name="Sangsakoo G."/>
            <person name="Vanavichit A."/>
            <person name="de Mattos Luiz.A.T."/>
            <person name="Zimmer P.D."/>
            <person name="Malone G."/>
            <person name="Dellagostin O."/>
            <person name="de Oliveira A.C."/>
            <person name="Bevan M."/>
            <person name="Bancroft I."/>
            <person name="Minx P."/>
            <person name="Cordum H."/>
            <person name="Wilson R."/>
            <person name="Cheng Z."/>
            <person name="Jin W."/>
            <person name="Jiang J."/>
            <person name="Leong S.A."/>
            <person name="Iwama H."/>
            <person name="Gojobori T."/>
            <person name="Itoh T."/>
            <person name="Niimura Y."/>
            <person name="Fujii Y."/>
            <person name="Habara T."/>
            <person name="Sakai H."/>
            <person name="Sato Y."/>
            <person name="Wilson G."/>
            <person name="Kumar K."/>
            <person name="McCouch S."/>
            <person name="Juretic N."/>
            <person name="Hoen D."/>
            <person name="Wright S."/>
            <person name="Bruskiewich R."/>
            <person name="Bureau T."/>
            <person name="Miyao A."/>
            <person name="Hirochika H."/>
            <person name="Nishikawa T."/>
            <person name="Kadowaki K."/>
            <person name="Sugiura M."/>
            <person name="Burr B."/>
            <person name="Sasaki T."/>
        </authorList>
    </citation>
    <scope>NUCLEOTIDE SEQUENCE [LARGE SCALE GENOMIC DNA]</scope>
    <source>
        <strain evidence="2">cv. Nipponbare</strain>
    </source>
</reference>
<dbReference type="AlphaFoldDB" id="C7J6M4"/>
<dbReference type="KEGG" id="dosa:Os09g0423450"/>
<dbReference type="Proteomes" id="UP000000763">
    <property type="component" value="Chromosome 9"/>
</dbReference>
<gene>
    <name evidence="1" type="ordered locus">Os09g0423450</name>
</gene>
<name>C7J6M4_ORYSJ</name>
<protein>
    <submittedName>
        <fullName evidence="1">Os09g0423450 protein</fullName>
    </submittedName>
</protein>
<evidence type="ECO:0000313" key="1">
    <source>
        <dbReference type="EMBL" id="BAH94572.1"/>
    </source>
</evidence>
<reference evidence="2" key="2">
    <citation type="journal article" date="2008" name="Nucleic Acids Res.">
        <title>The rice annotation project database (RAP-DB): 2008 update.</title>
        <authorList>
            <consortium name="The rice annotation project (RAP)"/>
        </authorList>
    </citation>
    <scope>GENOME REANNOTATION</scope>
    <source>
        <strain evidence="2">cv. Nipponbare</strain>
    </source>
</reference>